<dbReference type="CDD" id="cd03116">
    <property type="entry name" value="MobB"/>
    <property type="match status" value="1"/>
</dbReference>
<gene>
    <name evidence="2" type="ORF">SAMN05444354_103118</name>
</gene>
<dbReference type="NCBIfam" id="TIGR00176">
    <property type="entry name" value="mobB"/>
    <property type="match status" value="1"/>
</dbReference>
<dbReference type="SUPFAM" id="SSF52540">
    <property type="entry name" value="P-loop containing nucleoside triphosphate hydrolases"/>
    <property type="match status" value="1"/>
</dbReference>
<dbReference type="Proteomes" id="UP000182719">
    <property type="component" value="Unassembled WGS sequence"/>
</dbReference>
<dbReference type="InterPro" id="IPR052539">
    <property type="entry name" value="MGD_biosynthesis_adapter"/>
</dbReference>
<dbReference type="EMBL" id="FOAP01000003">
    <property type="protein sequence ID" value="SEK93833.1"/>
    <property type="molecule type" value="Genomic_DNA"/>
</dbReference>
<evidence type="ECO:0000259" key="1">
    <source>
        <dbReference type="Pfam" id="PF03205"/>
    </source>
</evidence>
<reference evidence="3" key="1">
    <citation type="submission" date="2016-10" db="EMBL/GenBank/DDBJ databases">
        <authorList>
            <person name="Varghese N."/>
            <person name="Submissions S."/>
        </authorList>
    </citation>
    <scope>NUCLEOTIDE SEQUENCE [LARGE SCALE GENOMIC DNA]</scope>
    <source>
        <strain evidence="3">DSM 17044</strain>
    </source>
</reference>
<keyword evidence="3" id="KW-1185">Reference proteome</keyword>
<accession>A0A1H7L438</accession>
<dbReference type="InterPro" id="IPR027417">
    <property type="entry name" value="P-loop_NTPase"/>
</dbReference>
<dbReference type="InterPro" id="IPR004435">
    <property type="entry name" value="MobB_dom"/>
</dbReference>
<dbReference type="PANTHER" id="PTHR40072">
    <property type="entry name" value="MOLYBDOPTERIN-GUANINE DINUCLEOTIDE BIOSYNTHESIS ADAPTER PROTEIN-RELATED"/>
    <property type="match status" value="1"/>
</dbReference>
<name>A0A1H7L438_STIAU</name>
<dbReference type="GO" id="GO:0006777">
    <property type="term" value="P:Mo-molybdopterin cofactor biosynthetic process"/>
    <property type="evidence" value="ECO:0007669"/>
    <property type="project" value="InterPro"/>
</dbReference>
<feature type="domain" description="Molybdopterin-guanine dinucleotide biosynthesis protein B (MobB)" evidence="1">
    <location>
        <begin position="7"/>
        <end position="136"/>
    </location>
</feature>
<protein>
    <submittedName>
        <fullName evidence="2">Molybdopterin guanine dinucleotide biosynthesis accessory protein MobB</fullName>
    </submittedName>
</protein>
<dbReference type="RefSeq" id="WP_075005741.1">
    <property type="nucleotide sequence ID" value="NZ_FOAP01000003.1"/>
</dbReference>
<evidence type="ECO:0000313" key="3">
    <source>
        <dbReference type="Proteomes" id="UP000182719"/>
    </source>
</evidence>
<dbReference type="OrthoDB" id="9786803at2"/>
<sequence>MRAPPAVSIMGGSGMGKTTLVERLLPELRAQGLRVGVVKHSSDPHPLHRENSDTARFERAEAAFVAFATPAGVQLTVREPPSSALLPLLERFGDTVDLVLVEGWKNGPLPKLEVWREGQGPLLAAGRPEVVAIVTDAPVLPEGAPQGARRFGLEDVQGLAVFIARWARERTQVERQ</sequence>
<dbReference type="PANTHER" id="PTHR40072:SF1">
    <property type="entry name" value="MOLYBDOPTERIN-GUANINE DINUCLEOTIDE BIOSYNTHESIS ADAPTER PROTEIN"/>
    <property type="match status" value="1"/>
</dbReference>
<dbReference type="Pfam" id="PF03205">
    <property type="entry name" value="MobB"/>
    <property type="match status" value="1"/>
</dbReference>
<dbReference type="GO" id="GO:0005525">
    <property type="term" value="F:GTP binding"/>
    <property type="evidence" value="ECO:0007669"/>
    <property type="project" value="InterPro"/>
</dbReference>
<evidence type="ECO:0000313" key="2">
    <source>
        <dbReference type="EMBL" id="SEK93833.1"/>
    </source>
</evidence>
<dbReference type="AlphaFoldDB" id="A0A1H7L438"/>
<proteinExistence type="predicted"/>
<organism evidence="2 3">
    <name type="scientific">Stigmatella aurantiaca</name>
    <dbReference type="NCBI Taxonomy" id="41"/>
    <lineage>
        <taxon>Bacteria</taxon>
        <taxon>Pseudomonadati</taxon>
        <taxon>Myxococcota</taxon>
        <taxon>Myxococcia</taxon>
        <taxon>Myxococcales</taxon>
        <taxon>Cystobacterineae</taxon>
        <taxon>Archangiaceae</taxon>
        <taxon>Stigmatella</taxon>
    </lineage>
</organism>
<dbReference type="Gene3D" id="3.40.50.300">
    <property type="entry name" value="P-loop containing nucleotide triphosphate hydrolases"/>
    <property type="match status" value="1"/>
</dbReference>